<accession>A0A9P5WYT7</accession>
<name>A0A9P5WYT7_9AGAR</name>
<dbReference type="AlphaFoldDB" id="A0A9P5WYT7"/>
<comment type="caution">
    <text evidence="1">The sequence shown here is derived from an EMBL/GenBank/DDBJ whole genome shotgun (WGS) entry which is preliminary data.</text>
</comment>
<sequence>EGRLVFSLNVDWFNPLGNIQNGKHVSVGTIYMTCLNLPQGIWDKMENIFLVGIIPGPNEPSLTHINHLIEPLVDVLLE</sequence>
<protein>
    <submittedName>
        <fullName evidence="1">Uncharacterized protein</fullName>
    </submittedName>
</protein>
<feature type="non-terminal residue" evidence="1">
    <location>
        <position position="78"/>
    </location>
</feature>
<gene>
    <name evidence="1" type="ORF">P691DRAFT_639106</name>
</gene>
<dbReference type="Proteomes" id="UP000807342">
    <property type="component" value="Unassembled WGS sequence"/>
</dbReference>
<dbReference type="OrthoDB" id="3253623at2759"/>
<dbReference type="EMBL" id="MU152233">
    <property type="protein sequence ID" value="KAF9440835.1"/>
    <property type="molecule type" value="Genomic_DNA"/>
</dbReference>
<evidence type="ECO:0000313" key="2">
    <source>
        <dbReference type="Proteomes" id="UP000807342"/>
    </source>
</evidence>
<evidence type="ECO:0000313" key="1">
    <source>
        <dbReference type="EMBL" id="KAF9440835.1"/>
    </source>
</evidence>
<reference evidence="1" key="1">
    <citation type="submission" date="2020-11" db="EMBL/GenBank/DDBJ databases">
        <authorList>
            <consortium name="DOE Joint Genome Institute"/>
            <person name="Ahrendt S."/>
            <person name="Riley R."/>
            <person name="Andreopoulos W."/>
            <person name="Labutti K."/>
            <person name="Pangilinan J."/>
            <person name="Ruiz-Duenas F.J."/>
            <person name="Barrasa J.M."/>
            <person name="Sanchez-Garcia M."/>
            <person name="Camarero S."/>
            <person name="Miyauchi S."/>
            <person name="Serrano A."/>
            <person name="Linde D."/>
            <person name="Babiker R."/>
            <person name="Drula E."/>
            <person name="Ayuso-Fernandez I."/>
            <person name="Pacheco R."/>
            <person name="Padilla G."/>
            <person name="Ferreira P."/>
            <person name="Barriuso J."/>
            <person name="Kellner H."/>
            <person name="Castanera R."/>
            <person name="Alfaro M."/>
            <person name="Ramirez L."/>
            <person name="Pisabarro A.G."/>
            <person name="Kuo A."/>
            <person name="Tritt A."/>
            <person name="Lipzen A."/>
            <person name="He G."/>
            <person name="Yan M."/>
            <person name="Ng V."/>
            <person name="Cullen D."/>
            <person name="Martin F."/>
            <person name="Rosso M.-N."/>
            <person name="Henrissat B."/>
            <person name="Hibbett D."/>
            <person name="Martinez A.T."/>
            <person name="Grigoriev I.V."/>
        </authorList>
    </citation>
    <scope>NUCLEOTIDE SEQUENCE</scope>
    <source>
        <strain evidence="1">MF-IS2</strain>
    </source>
</reference>
<organism evidence="1 2">
    <name type="scientific">Macrolepiota fuliginosa MF-IS2</name>
    <dbReference type="NCBI Taxonomy" id="1400762"/>
    <lineage>
        <taxon>Eukaryota</taxon>
        <taxon>Fungi</taxon>
        <taxon>Dikarya</taxon>
        <taxon>Basidiomycota</taxon>
        <taxon>Agaricomycotina</taxon>
        <taxon>Agaricomycetes</taxon>
        <taxon>Agaricomycetidae</taxon>
        <taxon>Agaricales</taxon>
        <taxon>Agaricineae</taxon>
        <taxon>Agaricaceae</taxon>
        <taxon>Macrolepiota</taxon>
    </lineage>
</organism>
<proteinExistence type="predicted"/>
<feature type="non-terminal residue" evidence="1">
    <location>
        <position position="1"/>
    </location>
</feature>
<keyword evidence="2" id="KW-1185">Reference proteome</keyword>